<sequence length="142" mass="14991">MSGRRKLFATVAAAALLSAPLIVSSPASAASPSRSAANVAAASCIGGAWKYDKPAGWGYAPTGSGYYVTTNRCADIQVKPDNDTQIQLCYLKNHDPSQETCKGWVTVTTGRWTVLGTGFNDGAYFYFKFTNTNAHKSGLVAA</sequence>
<dbReference type="EMBL" id="JBFASG010000001">
    <property type="protein sequence ID" value="MEV4921409.1"/>
    <property type="molecule type" value="Genomic_DNA"/>
</dbReference>
<name>A0ABV3ILT7_9ACTN</name>
<keyword evidence="1" id="KW-0732">Signal</keyword>
<accession>A0ABV3ILT7</accession>
<keyword evidence="3" id="KW-1185">Reference proteome</keyword>
<feature type="chain" id="PRO_5047183342" description="Secreted protein" evidence="1">
    <location>
        <begin position="30"/>
        <end position="142"/>
    </location>
</feature>
<evidence type="ECO:0000313" key="2">
    <source>
        <dbReference type="EMBL" id="MEV4921409.1"/>
    </source>
</evidence>
<feature type="signal peptide" evidence="1">
    <location>
        <begin position="1"/>
        <end position="29"/>
    </location>
</feature>
<gene>
    <name evidence="2" type="ORF">AB0L03_00905</name>
</gene>
<comment type="caution">
    <text evidence="2">The sequence shown here is derived from an EMBL/GenBank/DDBJ whole genome shotgun (WGS) entry which is preliminary data.</text>
</comment>
<evidence type="ECO:0000256" key="1">
    <source>
        <dbReference type="SAM" id="SignalP"/>
    </source>
</evidence>
<proteinExistence type="predicted"/>
<protein>
    <recommendedName>
        <fullName evidence="4">Secreted protein</fullName>
    </recommendedName>
</protein>
<dbReference type="InterPro" id="IPR006311">
    <property type="entry name" value="TAT_signal"/>
</dbReference>
<organism evidence="2 3">
    <name type="scientific">Streptomyces roseoverticillatus</name>
    <dbReference type="NCBI Taxonomy" id="66429"/>
    <lineage>
        <taxon>Bacteria</taxon>
        <taxon>Bacillati</taxon>
        <taxon>Actinomycetota</taxon>
        <taxon>Actinomycetes</taxon>
        <taxon>Kitasatosporales</taxon>
        <taxon>Streptomycetaceae</taxon>
        <taxon>Streptomyces</taxon>
    </lineage>
</organism>
<dbReference type="PROSITE" id="PS51318">
    <property type="entry name" value="TAT"/>
    <property type="match status" value="1"/>
</dbReference>
<dbReference type="RefSeq" id="WP_366086299.1">
    <property type="nucleotide sequence ID" value="NZ_JBFASG010000001.1"/>
</dbReference>
<reference evidence="2 3" key="1">
    <citation type="submission" date="2024-06" db="EMBL/GenBank/DDBJ databases">
        <title>The Natural Products Discovery Center: Release of the First 8490 Sequenced Strains for Exploring Actinobacteria Biosynthetic Diversity.</title>
        <authorList>
            <person name="Kalkreuter E."/>
            <person name="Kautsar S.A."/>
            <person name="Yang D."/>
            <person name="Bader C.D."/>
            <person name="Teijaro C.N."/>
            <person name="Fluegel L."/>
            <person name="Davis C.M."/>
            <person name="Simpson J.R."/>
            <person name="Lauterbach L."/>
            <person name="Steele A.D."/>
            <person name="Gui C."/>
            <person name="Meng S."/>
            <person name="Li G."/>
            <person name="Viehrig K."/>
            <person name="Ye F."/>
            <person name="Su P."/>
            <person name="Kiefer A.F."/>
            <person name="Nichols A."/>
            <person name="Cepeda A.J."/>
            <person name="Yan W."/>
            <person name="Fan B."/>
            <person name="Jiang Y."/>
            <person name="Adhikari A."/>
            <person name="Zheng C.-J."/>
            <person name="Schuster L."/>
            <person name="Cowan T.M."/>
            <person name="Smanski M.J."/>
            <person name="Chevrette M.G."/>
            <person name="De Carvalho L.P.S."/>
            <person name="Shen B."/>
        </authorList>
    </citation>
    <scope>NUCLEOTIDE SEQUENCE [LARGE SCALE GENOMIC DNA]</scope>
    <source>
        <strain evidence="2 3">NPDC053791</strain>
    </source>
</reference>
<dbReference type="Proteomes" id="UP001552479">
    <property type="component" value="Unassembled WGS sequence"/>
</dbReference>
<evidence type="ECO:0000313" key="3">
    <source>
        <dbReference type="Proteomes" id="UP001552479"/>
    </source>
</evidence>
<evidence type="ECO:0008006" key="4">
    <source>
        <dbReference type="Google" id="ProtNLM"/>
    </source>
</evidence>